<dbReference type="Proteomes" id="UP000474104">
    <property type="component" value="Unassembled WGS sequence"/>
</dbReference>
<reference evidence="3" key="1">
    <citation type="submission" date="2018-10" db="EMBL/GenBank/DDBJ databases">
        <title>Schaedlerella arabinophila gen. nov. sp. nov., isolated from the mouse intestinal tract and comparative analysis with the genome of the closely related altered Schaedler flora strain ASF502.</title>
        <authorList>
            <person name="Miyake S."/>
            <person name="Soh M."/>
            <person name="Seedorf H."/>
        </authorList>
    </citation>
    <scope>NUCLEOTIDE SEQUENCE [LARGE SCALE GENOMIC DNA]</scope>
    <source>
        <strain evidence="3">DSM 106076</strain>
    </source>
</reference>
<dbReference type="InterPro" id="IPR036390">
    <property type="entry name" value="WH_DNA-bd_sf"/>
</dbReference>
<dbReference type="eggNOG" id="COG1695">
    <property type="taxonomic scope" value="Bacteria"/>
</dbReference>
<sequence length="100" mass="11704">MLKKDLIELSLLYVLSNEDLYGYEILRRIRESFPGTQESGIYALLRGLCREGCTEQYEGETSDGPKRKYYRITEAGNRKRENLLEEWRRLRDALAALGIE</sequence>
<dbReference type="EMBL" id="RHJS01000002">
    <property type="protein sequence ID" value="RRK30779.1"/>
    <property type="molecule type" value="Genomic_DNA"/>
</dbReference>
<evidence type="ECO:0000313" key="3">
    <source>
        <dbReference type="EMBL" id="RRK30779.1"/>
    </source>
</evidence>
<dbReference type="PANTHER" id="PTHR33169">
    <property type="entry name" value="PADR-FAMILY TRANSCRIPTIONAL REGULATOR"/>
    <property type="match status" value="1"/>
</dbReference>
<dbReference type="OrthoDB" id="9808017at2"/>
<dbReference type="Pfam" id="PF03551">
    <property type="entry name" value="PadR"/>
    <property type="match status" value="1"/>
</dbReference>
<evidence type="ECO:0000313" key="5">
    <source>
        <dbReference type="Proteomes" id="UP000474104"/>
    </source>
</evidence>
<reference evidence="2 5" key="2">
    <citation type="submission" date="2019-07" db="EMBL/GenBank/DDBJ databases">
        <title>Draft genome sequences of 15 bacterial species constituting the stable defined intestinal microbiota of the GM15 gnotobiotic mouse model.</title>
        <authorList>
            <person name="Elie C."/>
            <person name="Mathieu A."/>
            <person name="Saliou A."/>
            <person name="Darnaud M."/>
            <person name="Leulier F."/>
            <person name="Tamellini A."/>
        </authorList>
    </citation>
    <scope>NUCLEOTIDE SEQUENCE [LARGE SCALE GENOMIC DNA]</scope>
    <source>
        <strain evidence="5">ASF 502</strain>
        <strain evidence="2">MD300</strain>
    </source>
</reference>
<dbReference type="STRING" id="2044587.C824_00620"/>
<dbReference type="InterPro" id="IPR052509">
    <property type="entry name" value="Metal_resp_DNA-bind_regulator"/>
</dbReference>
<protein>
    <submittedName>
        <fullName evidence="3">PadR family transcriptional regulator</fullName>
    </submittedName>
</protein>
<dbReference type="SUPFAM" id="SSF46785">
    <property type="entry name" value="Winged helix' DNA-binding domain"/>
    <property type="match status" value="1"/>
</dbReference>
<dbReference type="RefSeq" id="WP_004069352.1">
    <property type="nucleotide sequence ID" value="NZ_CASCYM010000033.1"/>
</dbReference>
<dbReference type="InterPro" id="IPR036388">
    <property type="entry name" value="WH-like_DNA-bd_sf"/>
</dbReference>
<dbReference type="EMBL" id="VIRB01000026">
    <property type="protein sequence ID" value="NDO67746.1"/>
    <property type="molecule type" value="Genomic_DNA"/>
</dbReference>
<dbReference type="Proteomes" id="UP000274920">
    <property type="component" value="Unassembled WGS sequence"/>
</dbReference>
<comment type="caution">
    <text evidence="3">The sequence shown here is derived from an EMBL/GenBank/DDBJ whole genome shotgun (WGS) entry which is preliminary data.</text>
</comment>
<evidence type="ECO:0000313" key="2">
    <source>
        <dbReference type="EMBL" id="NDO67746.1"/>
    </source>
</evidence>
<organism evidence="3 4">
    <name type="scientific">Schaedlerella arabinosiphila</name>
    <dbReference type="NCBI Taxonomy" id="2044587"/>
    <lineage>
        <taxon>Bacteria</taxon>
        <taxon>Bacillati</taxon>
        <taxon>Bacillota</taxon>
        <taxon>Clostridia</taxon>
        <taxon>Lachnospirales</taxon>
        <taxon>Lachnospiraceae</taxon>
        <taxon>Schaedlerella</taxon>
    </lineage>
</organism>
<dbReference type="AlphaFoldDB" id="N2B3K5"/>
<proteinExistence type="predicted"/>
<feature type="domain" description="Transcription regulator PadR N-terminal" evidence="1">
    <location>
        <begin position="11"/>
        <end position="81"/>
    </location>
</feature>
<dbReference type="HOGENOM" id="CLU_063440_3_1_9"/>
<evidence type="ECO:0000259" key="1">
    <source>
        <dbReference type="Pfam" id="PF03551"/>
    </source>
</evidence>
<dbReference type="PANTHER" id="PTHR33169:SF14">
    <property type="entry name" value="TRANSCRIPTIONAL REGULATOR RV3488"/>
    <property type="match status" value="1"/>
</dbReference>
<name>N2B3K5_9FIRM</name>
<dbReference type="Gene3D" id="1.10.10.10">
    <property type="entry name" value="Winged helix-like DNA-binding domain superfamily/Winged helix DNA-binding domain"/>
    <property type="match status" value="1"/>
</dbReference>
<dbReference type="InterPro" id="IPR005149">
    <property type="entry name" value="Tscrpt_reg_PadR_N"/>
</dbReference>
<gene>
    <name evidence="3" type="ORF">EBB54_04840</name>
    <name evidence="2" type="ORF">FMM80_03060</name>
</gene>
<evidence type="ECO:0000313" key="4">
    <source>
        <dbReference type="Proteomes" id="UP000274920"/>
    </source>
</evidence>
<accession>A0A3R8KVN8</accession>
<keyword evidence="4" id="KW-1185">Reference proteome</keyword>
<accession>N2B3K5</accession>